<feature type="signal peptide" evidence="3">
    <location>
        <begin position="1"/>
        <end position="19"/>
    </location>
</feature>
<feature type="transmembrane region" description="Helical" evidence="2">
    <location>
        <begin position="371"/>
        <end position="394"/>
    </location>
</feature>
<dbReference type="FunCoup" id="G8YQZ0">
    <property type="interactions" value="243"/>
</dbReference>
<evidence type="ECO:0000313" key="5">
    <source>
        <dbReference type="EMBL" id="CCE79075.1"/>
    </source>
</evidence>
<keyword evidence="2" id="KW-1133">Transmembrane helix</keyword>
<dbReference type="AlphaFoldDB" id="G8YQZ0"/>
<keyword evidence="2" id="KW-0472">Membrane</keyword>
<evidence type="ECO:0000256" key="2">
    <source>
        <dbReference type="SAM" id="Phobius"/>
    </source>
</evidence>
<dbReference type="EMBL" id="FO082057">
    <property type="protein sequence ID" value="CCE78489.1"/>
    <property type="molecule type" value="Genomic_DNA"/>
</dbReference>
<keyword evidence="6" id="KW-1185">Reference proteome</keyword>
<name>G8YQZ0_PICSO</name>
<dbReference type="Proteomes" id="UP000005222">
    <property type="component" value="Chromosome C"/>
</dbReference>
<dbReference type="OrthoDB" id="4084551at2759"/>
<dbReference type="InterPro" id="IPR028000">
    <property type="entry name" value="Pma1"/>
</dbReference>
<gene>
    <name evidence="5" type="primary">Piso0_001112</name>
    <name evidence="4" type="ORF">GNLVRS01_PISO0C11156g</name>
    <name evidence="5" type="ORF">GNLVRS01_PISO0D11223g</name>
</gene>
<evidence type="ECO:0000256" key="1">
    <source>
        <dbReference type="SAM" id="MobiDB-lite"/>
    </source>
</evidence>
<dbReference type="Pfam" id="PF14610">
    <property type="entry name" value="Psg1"/>
    <property type="match status" value="1"/>
</dbReference>
<organism evidence="5 6">
    <name type="scientific">Pichia sorbitophila (strain ATCC MYA-4447 / BCRC 22081 / CBS 7064 / NBRC 10061 / NRRL Y-12695)</name>
    <name type="common">Hybrid yeast</name>
    <dbReference type="NCBI Taxonomy" id="559304"/>
    <lineage>
        <taxon>Eukaryota</taxon>
        <taxon>Fungi</taxon>
        <taxon>Dikarya</taxon>
        <taxon>Ascomycota</taxon>
        <taxon>Saccharomycotina</taxon>
        <taxon>Pichiomycetes</taxon>
        <taxon>Debaryomycetaceae</taxon>
        <taxon>Millerozyma</taxon>
    </lineage>
</organism>
<accession>G8YQZ0</accession>
<evidence type="ECO:0000313" key="6">
    <source>
        <dbReference type="Proteomes" id="UP000005222"/>
    </source>
</evidence>
<evidence type="ECO:0000313" key="4">
    <source>
        <dbReference type="EMBL" id="CCE78489.1"/>
    </source>
</evidence>
<sequence length="441" mass="50645">MKVCSLLAFVLPALLVVDSMTITEGPQPTAGPRLEKRFKEKIVNPEYKKLQEEKLRTSSSTKTKLKPWLTTISSTRTELVTPTVVAGVTFNAKPPKTTNGMEPWVSLKKDGSPKTILPKNKNGHIKDGSPTYGTWFAQVTTIKYTKEEIKAHNMADDEVYEHEEVIHEDDPYARLNPVMRCTPDSYFKKGMGKDVSSEPFCTPHDNQALKMDETYFVTWYSKFFKSNNVKIHASFLKETLRQKGMKRSNISFDDEADLDKRSSLLEKGASISEKSFFSTDWIPNSKGIYPFTIDPKWFGPKDWSRKVLLTIQPDDVDIGELDYMKNSVVISIEKGAKVSKEHLTDLKKLEEKWKNQHLNVEIDEGPGYEKYIVMMTIPTCVCVFGLFMYLFVLVNRRYIDLSHLKKRSFAGKNTTHRRIPFRTKKNSQLPRYRSDVQPKAD</sequence>
<dbReference type="EMBL" id="FO082056">
    <property type="protein sequence ID" value="CCE79075.1"/>
    <property type="molecule type" value="Genomic_DNA"/>
</dbReference>
<dbReference type="InParanoid" id="G8YQZ0"/>
<feature type="chain" id="PRO_5007664952" evidence="3">
    <location>
        <begin position="20"/>
        <end position="441"/>
    </location>
</feature>
<keyword evidence="3" id="KW-0732">Signal</keyword>
<evidence type="ECO:0000256" key="3">
    <source>
        <dbReference type="SAM" id="SignalP"/>
    </source>
</evidence>
<proteinExistence type="predicted"/>
<reference evidence="6" key="2">
    <citation type="journal article" date="2012" name="G3 (Bethesda)">
        <title>Pichia sorbitophila, an interspecies yeast hybrid reveals early steps of genome resolution following polyploidization.</title>
        <authorList>
            <person name="Leh Louis V."/>
            <person name="Despons L."/>
            <person name="Friedrich A."/>
            <person name="Martin T."/>
            <person name="Durrens P."/>
            <person name="Casaregola S."/>
            <person name="Neuveglise C."/>
            <person name="Fairhead C."/>
            <person name="Marck C."/>
            <person name="Cruz J.A."/>
            <person name="Straub M.L."/>
            <person name="Kugler V."/>
            <person name="Sacerdot C."/>
            <person name="Uzunov Z."/>
            <person name="Thierry A."/>
            <person name="Weiss S."/>
            <person name="Bleykasten C."/>
            <person name="De Montigny J."/>
            <person name="Jacques N."/>
            <person name="Jung P."/>
            <person name="Lemaire M."/>
            <person name="Mallet S."/>
            <person name="Morel G."/>
            <person name="Richard G.F."/>
            <person name="Sarkar A."/>
            <person name="Savel G."/>
            <person name="Schacherer J."/>
            <person name="Seret M.L."/>
            <person name="Talla E."/>
            <person name="Samson G."/>
            <person name="Jubin C."/>
            <person name="Poulain J."/>
            <person name="Vacherie B."/>
            <person name="Barbe V."/>
            <person name="Pelletier E."/>
            <person name="Sherman D.J."/>
            <person name="Westhof E."/>
            <person name="Weissenbach J."/>
            <person name="Baret P.V."/>
            <person name="Wincker P."/>
            <person name="Gaillardin C."/>
            <person name="Dujon B."/>
            <person name="Souciet J.L."/>
        </authorList>
    </citation>
    <scope>NUCLEOTIDE SEQUENCE [LARGE SCALE GENOMIC DNA]</scope>
    <source>
        <strain evidence="6">ATCC MYA-4447 / BCRC 22081 / CBS 7064 / NBRC 10061 / NRRL Y-12695</strain>
    </source>
</reference>
<protein>
    <submittedName>
        <fullName evidence="5">Piso0_001112 protein</fullName>
    </submittedName>
</protein>
<feature type="region of interest" description="Disordered" evidence="1">
    <location>
        <begin position="97"/>
        <end position="124"/>
    </location>
</feature>
<dbReference type="OMA" id="RCTPDRY"/>
<dbReference type="eggNOG" id="ENOG502QVDR">
    <property type="taxonomic scope" value="Eukaryota"/>
</dbReference>
<dbReference type="Proteomes" id="UP000005222">
    <property type="component" value="Chromosome D"/>
</dbReference>
<keyword evidence="2" id="KW-0812">Transmembrane</keyword>
<reference evidence="5" key="1">
    <citation type="submission" date="2011-10" db="EMBL/GenBank/DDBJ databases">
        <authorList>
            <person name="Genoscope - CEA"/>
        </authorList>
    </citation>
    <scope>NUCLEOTIDE SEQUENCE</scope>
</reference>
<dbReference type="HOGENOM" id="CLU_041040_0_0_1"/>